<reference evidence="8" key="1">
    <citation type="journal article" date="2018" name="Nat. Microbiol.">
        <title>Leveraging single-cell genomics to expand the fungal tree of life.</title>
        <authorList>
            <person name="Ahrendt S.R."/>
            <person name="Quandt C.A."/>
            <person name="Ciobanu D."/>
            <person name="Clum A."/>
            <person name="Salamov A."/>
            <person name="Andreopoulos B."/>
            <person name="Cheng J.F."/>
            <person name="Woyke T."/>
            <person name="Pelin A."/>
            <person name="Henrissat B."/>
            <person name="Reynolds N.K."/>
            <person name="Benny G.L."/>
            <person name="Smith M.E."/>
            <person name="James T.Y."/>
            <person name="Grigoriev I.V."/>
        </authorList>
    </citation>
    <scope>NUCLEOTIDE SEQUENCE [LARGE SCALE GENOMIC DNA]</scope>
    <source>
        <strain evidence="8">RSA 468</strain>
    </source>
</reference>
<dbReference type="SMART" id="SM00066">
    <property type="entry name" value="GAL4"/>
    <property type="match status" value="1"/>
</dbReference>
<dbReference type="PANTHER" id="PTHR47338">
    <property type="entry name" value="ZN(II)2CYS6 TRANSCRIPTION FACTOR (EUROFUNG)-RELATED"/>
    <property type="match status" value="1"/>
</dbReference>
<dbReference type="GO" id="GO:0000981">
    <property type="term" value="F:DNA-binding transcription factor activity, RNA polymerase II-specific"/>
    <property type="evidence" value="ECO:0007669"/>
    <property type="project" value="InterPro"/>
</dbReference>
<accession>A0A4Q0A2Z2</accession>
<dbReference type="Pfam" id="PF04082">
    <property type="entry name" value="Fungal_trans"/>
    <property type="match status" value="1"/>
</dbReference>
<dbReference type="EMBL" id="ML002208">
    <property type="protein sequence ID" value="RKP40474.1"/>
    <property type="molecule type" value="Genomic_DNA"/>
</dbReference>
<evidence type="ECO:0000256" key="2">
    <source>
        <dbReference type="ARBA" id="ARBA00022723"/>
    </source>
</evidence>
<dbReference type="STRING" id="215637.A0A4Q0A2Z2"/>
<gene>
    <name evidence="7" type="ORF">BJ085DRAFT_30491</name>
</gene>
<dbReference type="GO" id="GO:0008270">
    <property type="term" value="F:zinc ion binding"/>
    <property type="evidence" value="ECO:0007669"/>
    <property type="project" value="InterPro"/>
</dbReference>
<comment type="subcellular location">
    <subcellularLocation>
        <location evidence="1">Nucleus</location>
    </subcellularLocation>
</comment>
<dbReference type="GO" id="GO:0006351">
    <property type="term" value="P:DNA-templated transcription"/>
    <property type="evidence" value="ECO:0007669"/>
    <property type="project" value="InterPro"/>
</dbReference>
<evidence type="ECO:0000256" key="1">
    <source>
        <dbReference type="ARBA" id="ARBA00004123"/>
    </source>
</evidence>
<evidence type="ECO:0000256" key="4">
    <source>
        <dbReference type="ARBA" id="ARBA00023163"/>
    </source>
</evidence>
<keyword evidence="8" id="KW-1185">Reference proteome</keyword>
<dbReference type="PANTHER" id="PTHR47338:SF5">
    <property type="entry name" value="ZN(II)2CYS6 TRANSCRIPTION FACTOR (EUROFUNG)"/>
    <property type="match status" value="1"/>
</dbReference>
<dbReference type="Gene3D" id="4.10.240.10">
    <property type="entry name" value="Zn(2)-C6 fungal-type DNA-binding domain"/>
    <property type="match status" value="1"/>
</dbReference>
<dbReference type="AlphaFoldDB" id="A0A4Q0A2Z2"/>
<dbReference type="PROSITE" id="PS50048">
    <property type="entry name" value="ZN2_CY6_FUNGAL_2"/>
    <property type="match status" value="1"/>
</dbReference>
<dbReference type="GO" id="GO:0003677">
    <property type="term" value="F:DNA binding"/>
    <property type="evidence" value="ECO:0007669"/>
    <property type="project" value="InterPro"/>
</dbReference>
<evidence type="ECO:0000256" key="5">
    <source>
        <dbReference type="ARBA" id="ARBA00023242"/>
    </source>
</evidence>
<keyword evidence="3" id="KW-0805">Transcription regulation</keyword>
<dbReference type="CDD" id="cd12148">
    <property type="entry name" value="fungal_TF_MHR"/>
    <property type="match status" value="1"/>
</dbReference>
<dbReference type="InterPro" id="IPR001138">
    <property type="entry name" value="Zn2Cys6_DnaBD"/>
</dbReference>
<dbReference type="CDD" id="cd00067">
    <property type="entry name" value="GAL4"/>
    <property type="match status" value="1"/>
</dbReference>
<dbReference type="Proteomes" id="UP000268162">
    <property type="component" value="Unassembled WGS sequence"/>
</dbReference>
<dbReference type="InterPro" id="IPR007219">
    <property type="entry name" value="XnlR_reg_dom"/>
</dbReference>
<organism evidence="7 8">
    <name type="scientific">Dimargaris cristalligena</name>
    <dbReference type="NCBI Taxonomy" id="215637"/>
    <lineage>
        <taxon>Eukaryota</taxon>
        <taxon>Fungi</taxon>
        <taxon>Fungi incertae sedis</taxon>
        <taxon>Zoopagomycota</taxon>
        <taxon>Kickxellomycotina</taxon>
        <taxon>Dimargaritomycetes</taxon>
        <taxon>Dimargaritales</taxon>
        <taxon>Dimargaritaceae</taxon>
        <taxon>Dimargaris</taxon>
    </lineage>
</organism>
<dbReference type="GO" id="GO:0005634">
    <property type="term" value="C:nucleus"/>
    <property type="evidence" value="ECO:0007669"/>
    <property type="project" value="UniProtKB-SubCell"/>
</dbReference>
<keyword evidence="2" id="KW-0479">Metal-binding</keyword>
<dbReference type="InterPro" id="IPR050815">
    <property type="entry name" value="TF_fung"/>
</dbReference>
<dbReference type="SUPFAM" id="SSF57701">
    <property type="entry name" value="Zn2/Cys6 DNA-binding domain"/>
    <property type="match status" value="1"/>
</dbReference>
<dbReference type="InterPro" id="IPR036864">
    <property type="entry name" value="Zn2-C6_fun-type_DNA-bd_sf"/>
</dbReference>
<dbReference type="PROSITE" id="PS00463">
    <property type="entry name" value="ZN2_CY6_FUNGAL_1"/>
    <property type="match status" value="1"/>
</dbReference>
<name>A0A4Q0A2Z2_9FUNG</name>
<feature type="domain" description="Zn(2)-C6 fungal-type" evidence="6">
    <location>
        <begin position="18"/>
        <end position="47"/>
    </location>
</feature>
<proteinExistence type="predicted"/>
<evidence type="ECO:0000259" key="6">
    <source>
        <dbReference type="PROSITE" id="PS50048"/>
    </source>
</evidence>
<keyword evidence="5" id="KW-0539">Nucleus</keyword>
<keyword evidence="4" id="KW-0804">Transcription</keyword>
<protein>
    <recommendedName>
        <fullName evidence="6">Zn(2)-C6 fungal-type domain-containing protein</fullName>
    </recommendedName>
</protein>
<evidence type="ECO:0000313" key="7">
    <source>
        <dbReference type="EMBL" id="RKP40474.1"/>
    </source>
</evidence>
<evidence type="ECO:0000256" key="3">
    <source>
        <dbReference type="ARBA" id="ARBA00023015"/>
    </source>
</evidence>
<evidence type="ECO:0000313" key="8">
    <source>
        <dbReference type="Proteomes" id="UP000268162"/>
    </source>
</evidence>
<sequence length="651" mass="73174">MNPTPSSSNDVGRKLKKTCDLCSARRYRCNGLNPCSSCERRLVVCHYSYYPRRKAVPEPLARIVVVSEPQPPRDIVVPAPPRLLPPTPVAALVPAPAPAPPPTQPMLPLIPRAEVVVVNSRPLNQAECGIQSRLDILAAMLLGMHLTTPLMGPPPTPADSRSKNSPLSPLFRYRAFLDNMVWTATTMPTLPQLSRITRRVLTLTEAVYILPRALPYDDHSIYHLSTVRVLVSYFFDHFVYWEPFLQLQRFYIRLAQGKVPPSLFNAILAFASQLYSDPETKENPYTPLQAEYIARAESGLFDDMDCPSLDTVTTITILAMISCNIGETERLNTYMAIIHRTCSALGLHLVDSPSVQARTVRPLTRHQHVLFEVQRRAFWSSLFLTSLAGLIEKTTSYFDTESAHVEGADDLDFTDFFLTDDPDNLLPTIVCPLYSGLSTTSYARELVFINNEIARYMGHSRVEGRASIVEIQQFHAALDHWFASLPPAFVLTRANVRDATDADYVLSFRNITLMQLAYYLAVFVINSEPLLERLGSDSASETFKNHCRERSWAALADLVEVIVVPSFRLPVGVRPLNSFLYAWYGLEACTVHLKNSHPAQRARYYGSLSAIYNVTRDYAPVSRFSRALRNMFATTMNDIGFSWDAIVAQAY</sequence>